<sequence>MTDTWLTPDEVSQLTAKKRWSAQCKALTMMGIPFRPNAVGRPLVERAMALISRAPPKPKRREPDFSSLVRAI</sequence>
<reference evidence="2 3" key="1">
    <citation type="submission" date="2024-06" db="EMBL/GenBank/DDBJ databases">
        <title>Sorghum-associated microbial communities from plants grown in Nebraska, USA.</title>
        <authorList>
            <person name="Schachtman D."/>
        </authorList>
    </citation>
    <scope>NUCLEOTIDE SEQUENCE [LARGE SCALE GENOMIC DNA]</scope>
    <source>
        <strain evidence="2 3">1073</strain>
    </source>
</reference>
<evidence type="ECO:0000313" key="2">
    <source>
        <dbReference type="EMBL" id="MET3652511.1"/>
    </source>
</evidence>
<dbReference type="Proteomes" id="UP001549184">
    <property type="component" value="Unassembled WGS sequence"/>
</dbReference>
<dbReference type="EMBL" id="JBEPMU010000003">
    <property type="protein sequence ID" value="MET3652511.1"/>
    <property type="molecule type" value="Genomic_DNA"/>
</dbReference>
<organism evidence="2 3">
    <name type="scientific">Dyella japonica</name>
    <dbReference type="NCBI Taxonomy" id="231455"/>
    <lineage>
        <taxon>Bacteria</taxon>
        <taxon>Pseudomonadati</taxon>
        <taxon>Pseudomonadota</taxon>
        <taxon>Gammaproteobacteria</taxon>
        <taxon>Lysobacterales</taxon>
        <taxon>Rhodanobacteraceae</taxon>
        <taxon>Dyella</taxon>
    </lineage>
</organism>
<feature type="domain" description="DUF4224" evidence="1">
    <location>
        <begin position="6"/>
        <end position="47"/>
    </location>
</feature>
<dbReference type="InterPro" id="IPR025319">
    <property type="entry name" value="DUF4224"/>
</dbReference>
<dbReference type="Pfam" id="PF13986">
    <property type="entry name" value="DUF4224"/>
    <property type="match status" value="1"/>
</dbReference>
<evidence type="ECO:0000313" key="3">
    <source>
        <dbReference type="Proteomes" id="UP001549184"/>
    </source>
</evidence>
<name>A0ABV2JUK0_9GAMM</name>
<evidence type="ECO:0000259" key="1">
    <source>
        <dbReference type="Pfam" id="PF13986"/>
    </source>
</evidence>
<comment type="caution">
    <text evidence="2">The sequence shown here is derived from an EMBL/GenBank/DDBJ whole genome shotgun (WGS) entry which is preliminary data.</text>
</comment>
<protein>
    <recommendedName>
        <fullName evidence="1">DUF4224 domain-containing protein</fullName>
    </recommendedName>
</protein>
<accession>A0ABV2JUK0</accession>
<gene>
    <name evidence="2" type="ORF">ABIC75_002243</name>
</gene>
<dbReference type="RefSeq" id="WP_354013917.1">
    <property type="nucleotide sequence ID" value="NZ_JBEPMU010000003.1"/>
</dbReference>
<proteinExistence type="predicted"/>
<keyword evidence="3" id="KW-1185">Reference proteome</keyword>